<dbReference type="Proteomes" id="UP000798662">
    <property type="component" value="Chromosome 1"/>
</dbReference>
<dbReference type="EMBL" id="CM020618">
    <property type="protein sequence ID" value="KAK1859034.1"/>
    <property type="molecule type" value="Genomic_DNA"/>
</dbReference>
<sequence length="284" mass="29094">MALPGGVKQMIITFGAISLLKKVDQTDARVVAICRVIFVVYMAISLSVQLYIRSRILAKKEGGTVTVPPKPASPFAALSEPAPDTDAVDAAAKDGDASAEEDVDATVDATAGGRRKPRGAAAAAEPQVMTTEEYDLSVLATVRRGLLFNALLLSVFHLKMGSLNPLVITSATGLARLLDEPLFQLHVLGRPAEDALQRPFKPEVNPLMAMLTGTPPDVADADADAPAADADAPAAVAAAPVTAAGGGEGAKGAAASATTARRRKAAAGTGATRRVPAVAGRKDK</sequence>
<evidence type="ECO:0000313" key="2">
    <source>
        <dbReference type="Proteomes" id="UP000798662"/>
    </source>
</evidence>
<name>A0ACC3BM61_PYRYE</name>
<keyword evidence="2" id="KW-1185">Reference proteome</keyword>
<evidence type="ECO:0000313" key="1">
    <source>
        <dbReference type="EMBL" id="KAK1859034.1"/>
    </source>
</evidence>
<accession>A0ACC3BM61</accession>
<organism evidence="1 2">
    <name type="scientific">Pyropia yezoensis</name>
    <name type="common">Susabi-nori</name>
    <name type="synonym">Porphyra yezoensis</name>
    <dbReference type="NCBI Taxonomy" id="2788"/>
    <lineage>
        <taxon>Eukaryota</taxon>
        <taxon>Rhodophyta</taxon>
        <taxon>Bangiophyceae</taxon>
        <taxon>Bangiales</taxon>
        <taxon>Bangiaceae</taxon>
        <taxon>Pyropia</taxon>
    </lineage>
</organism>
<comment type="caution">
    <text evidence="1">The sequence shown here is derived from an EMBL/GenBank/DDBJ whole genome shotgun (WGS) entry which is preliminary data.</text>
</comment>
<proteinExistence type="predicted"/>
<protein>
    <submittedName>
        <fullName evidence="1">Uncharacterized protein</fullName>
    </submittedName>
</protein>
<reference evidence="1" key="1">
    <citation type="submission" date="2019-11" db="EMBL/GenBank/DDBJ databases">
        <title>Nori genome reveals adaptations in red seaweeds to the harsh intertidal environment.</title>
        <authorList>
            <person name="Wang D."/>
            <person name="Mao Y."/>
        </authorList>
    </citation>
    <scope>NUCLEOTIDE SEQUENCE</scope>
    <source>
        <tissue evidence="1">Gametophyte</tissue>
    </source>
</reference>
<gene>
    <name evidence="1" type="ORF">I4F81_001632</name>
</gene>